<dbReference type="SUPFAM" id="SSF51621">
    <property type="entry name" value="Phosphoenolpyruvate/pyruvate domain"/>
    <property type="match status" value="1"/>
</dbReference>
<dbReference type="Gene3D" id="3.40.1380.20">
    <property type="entry name" value="Pyruvate kinase, C-terminal domain"/>
    <property type="match status" value="1"/>
</dbReference>
<dbReference type="InterPro" id="IPR040442">
    <property type="entry name" value="Pyrv_kinase-like_dom_sf"/>
</dbReference>
<dbReference type="InterPro" id="IPR015795">
    <property type="entry name" value="Pyrv_Knase_C"/>
</dbReference>
<evidence type="ECO:0000256" key="8">
    <source>
        <dbReference type="ARBA" id="ARBA00022777"/>
    </source>
</evidence>
<evidence type="ECO:0000259" key="16">
    <source>
        <dbReference type="Pfam" id="PF02887"/>
    </source>
</evidence>
<dbReference type="GO" id="GO:0030955">
    <property type="term" value="F:potassium ion binding"/>
    <property type="evidence" value="ECO:0007669"/>
    <property type="project" value="UniProtKB-UniRule"/>
</dbReference>
<dbReference type="Pfam" id="PF00224">
    <property type="entry name" value="PK"/>
    <property type="match status" value="1"/>
</dbReference>
<dbReference type="InterPro" id="IPR015806">
    <property type="entry name" value="Pyrv_Knase_insert_dom_sf"/>
</dbReference>
<evidence type="ECO:0000256" key="10">
    <source>
        <dbReference type="ARBA" id="ARBA00022842"/>
    </source>
</evidence>
<comment type="similarity">
    <text evidence="3 14">Belongs to the pyruvate kinase family.</text>
</comment>
<dbReference type="NCBIfam" id="TIGR01064">
    <property type="entry name" value="pyruv_kin"/>
    <property type="match status" value="1"/>
</dbReference>
<dbReference type="SUPFAM" id="SSF50800">
    <property type="entry name" value="PK beta-barrel domain-like"/>
    <property type="match status" value="1"/>
</dbReference>
<keyword evidence="10 14" id="KW-0460">Magnesium</keyword>
<dbReference type="PROSITE" id="PS00110">
    <property type="entry name" value="PYRUVATE_KINASE"/>
    <property type="match status" value="1"/>
</dbReference>
<dbReference type="GO" id="GO:0016301">
    <property type="term" value="F:kinase activity"/>
    <property type="evidence" value="ECO:0007669"/>
    <property type="project" value="UniProtKB-KW"/>
</dbReference>
<dbReference type="NCBIfam" id="NF004491">
    <property type="entry name" value="PRK05826.1"/>
    <property type="match status" value="1"/>
</dbReference>
<evidence type="ECO:0000256" key="6">
    <source>
        <dbReference type="ARBA" id="ARBA00022723"/>
    </source>
</evidence>
<reference evidence="17" key="1">
    <citation type="submission" date="2021-09" db="EMBL/GenBank/DDBJ databases">
        <title>Genome of Aequorivita sp. strain F64183.</title>
        <authorList>
            <person name="Wang Y."/>
        </authorList>
    </citation>
    <scope>NUCLEOTIDE SEQUENCE</scope>
    <source>
        <strain evidence="17">F64183</strain>
    </source>
</reference>
<dbReference type="GO" id="GO:0000287">
    <property type="term" value="F:magnesium ion binding"/>
    <property type="evidence" value="ECO:0007669"/>
    <property type="project" value="UniProtKB-UniRule"/>
</dbReference>
<dbReference type="PANTHER" id="PTHR11817">
    <property type="entry name" value="PYRUVATE KINASE"/>
    <property type="match status" value="1"/>
</dbReference>
<dbReference type="InterPro" id="IPR011037">
    <property type="entry name" value="Pyrv_Knase-like_insert_dom_sf"/>
</dbReference>
<dbReference type="NCBIfam" id="NF004978">
    <property type="entry name" value="PRK06354.1"/>
    <property type="match status" value="1"/>
</dbReference>
<evidence type="ECO:0000256" key="1">
    <source>
        <dbReference type="ARBA" id="ARBA00001958"/>
    </source>
</evidence>
<evidence type="ECO:0000313" key="17">
    <source>
        <dbReference type="EMBL" id="MCG2429737.1"/>
    </source>
</evidence>
<dbReference type="EC" id="2.7.1.40" evidence="4 13"/>
<accession>A0A9X1R0L7</accession>
<feature type="domain" description="Pyruvate kinase C-terminal" evidence="16">
    <location>
        <begin position="361"/>
        <end position="472"/>
    </location>
</feature>
<evidence type="ECO:0000256" key="12">
    <source>
        <dbReference type="ARBA" id="ARBA00023317"/>
    </source>
</evidence>
<keyword evidence="5 14" id="KW-0808">Transferase</keyword>
<dbReference type="AlphaFoldDB" id="A0A9X1R0L7"/>
<keyword evidence="12 17" id="KW-0670">Pyruvate</keyword>
<evidence type="ECO:0000259" key="15">
    <source>
        <dbReference type="Pfam" id="PF00224"/>
    </source>
</evidence>
<organism evidence="17 18">
    <name type="scientific">Aequorivita xiaoshiensis</name>
    <dbReference type="NCBI Taxonomy" id="2874476"/>
    <lineage>
        <taxon>Bacteria</taxon>
        <taxon>Pseudomonadati</taxon>
        <taxon>Bacteroidota</taxon>
        <taxon>Flavobacteriia</taxon>
        <taxon>Flavobacteriales</taxon>
        <taxon>Flavobacteriaceae</taxon>
        <taxon>Aequorivita</taxon>
    </lineage>
</organism>
<dbReference type="GO" id="GO:0004743">
    <property type="term" value="F:pyruvate kinase activity"/>
    <property type="evidence" value="ECO:0007669"/>
    <property type="project" value="UniProtKB-UniRule"/>
</dbReference>
<comment type="cofactor">
    <cofactor evidence="1">
        <name>K(+)</name>
        <dbReference type="ChEBI" id="CHEBI:29103"/>
    </cofactor>
</comment>
<evidence type="ECO:0000256" key="9">
    <source>
        <dbReference type="ARBA" id="ARBA00022840"/>
    </source>
</evidence>
<dbReference type="RefSeq" id="WP_237606465.1">
    <property type="nucleotide sequence ID" value="NZ_JAIRBB010000001.1"/>
</dbReference>
<gene>
    <name evidence="17" type="primary">pyk</name>
    <name evidence="17" type="ORF">K8344_01275</name>
</gene>
<evidence type="ECO:0000256" key="4">
    <source>
        <dbReference type="ARBA" id="ARBA00012142"/>
    </source>
</evidence>
<sequence>MSNQKRTKIVATLGPATNSEETIKSMILEGVDVFRINFSHADYDTVKSNIATIRKLSDELSLHVAILGDLQGPKLRVGVMKEEVVLQPGDELSFCTGEEFEGTKEKVYMNYDNFPKDVQVGERVLLDDGKLIFEVLKTNKKNEVRVKVVQGGPLRSKKGVNLPNTKLSLPALTPKDKTDAVFAIEQEVDWIALSFVRNADDLKELQALIEAHCDYKIPIIAKIEKPEAVKNIDRIVAYCDGLMVARGDLGVEVPAEEVPLIQKELVLTAKRARIPVIIATQMMETMITSLTPTRAEVNDVANSVMDGADAVMLSGETSVGNYPVAVIKTMAKILKSVENSDLIRVPQNPPQVKTNRYITKSICYHAALMANEIEAKAICTLTNSGYTAFQISAWRPSAFILAFTSNKRILARLNLLWGVKAFYYDKYVSTDETVEDVNRIASEKGFVSKKDYLINLAAMPIVDKGMVNTLRISQV</sequence>
<name>A0A9X1R0L7_9FLAO</name>
<comment type="caution">
    <text evidence="17">The sequence shown here is derived from an EMBL/GenBank/DDBJ whole genome shotgun (WGS) entry which is preliminary data.</text>
</comment>
<dbReference type="InterPro" id="IPR015793">
    <property type="entry name" value="Pyrv_Knase_brl"/>
</dbReference>
<evidence type="ECO:0000256" key="14">
    <source>
        <dbReference type="RuleBase" id="RU000504"/>
    </source>
</evidence>
<dbReference type="GO" id="GO:0005524">
    <property type="term" value="F:ATP binding"/>
    <property type="evidence" value="ECO:0007669"/>
    <property type="project" value="UniProtKB-KW"/>
</dbReference>
<evidence type="ECO:0000256" key="5">
    <source>
        <dbReference type="ARBA" id="ARBA00022679"/>
    </source>
</evidence>
<dbReference type="Pfam" id="PF02887">
    <property type="entry name" value="PK_C"/>
    <property type="match status" value="1"/>
</dbReference>
<comment type="catalytic activity">
    <reaction evidence="14">
        <text>pyruvate + ATP = phosphoenolpyruvate + ADP + H(+)</text>
        <dbReference type="Rhea" id="RHEA:18157"/>
        <dbReference type="ChEBI" id="CHEBI:15361"/>
        <dbReference type="ChEBI" id="CHEBI:15378"/>
        <dbReference type="ChEBI" id="CHEBI:30616"/>
        <dbReference type="ChEBI" id="CHEBI:58702"/>
        <dbReference type="ChEBI" id="CHEBI:456216"/>
        <dbReference type="EC" id="2.7.1.40"/>
    </reaction>
</comment>
<evidence type="ECO:0000313" key="18">
    <source>
        <dbReference type="Proteomes" id="UP001139462"/>
    </source>
</evidence>
<keyword evidence="18" id="KW-1185">Reference proteome</keyword>
<dbReference type="Gene3D" id="3.20.20.60">
    <property type="entry name" value="Phosphoenolpyruvate-binding domains"/>
    <property type="match status" value="1"/>
</dbReference>
<dbReference type="InterPro" id="IPR018209">
    <property type="entry name" value="Pyrv_Knase_AS"/>
</dbReference>
<dbReference type="Gene3D" id="2.40.33.10">
    <property type="entry name" value="PK beta-barrel domain-like"/>
    <property type="match status" value="1"/>
</dbReference>
<proteinExistence type="inferred from homology"/>
<feature type="domain" description="Pyruvate kinase barrel" evidence="15">
    <location>
        <begin position="5"/>
        <end position="325"/>
    </location>
</feature>
<evidence type="ECO:0000256" key="11">
    <source>
        <dbReference type="ARBA" id="ARBA00023152"/>
    </source>
</evidence>
<dbReference type="Proteomes" id="UP001139462">
    <property type="component" value="Unassembled WGS sequence"/>
</dbReference>
<evidence type="ECO:0000256" key="13">
    <source>
        <dbReference type="NCBIfam" id="TIGR01064"/>
    </source>
</evidence>
<keyword evidence="9" id="KW-0067">ATP-binding</keyword>
<dbReference type="FunFam" id="2.40.33.10:FF:000001">
    <property type="entry name" value="Pyruvate kinase"/>
    <property type="match status" value="1"/>
</dbReference>
<keyword evidence="8 14" id="KW-0418">Kinase</keyword>
<dbReference type="InterPro" id="IPR015813">
    <property type="entry name" value="Pyrv/PenolPyrv_kinase-like_dom"/>
</dbReference>
<dbReference type="SUPFAM" id="SSF52935">
    <property type="entry name" value="PK C-terminal domain-like"/>
    <property type="match status" value="1"/>
</dbReference>
<keyword evidence="11 14" id="KW-0324">Glycolysis</keyword>
<dbReference type="InterPro" id="IPR036918">
    <property type="entry name" value="Pyrv_Knase_C_sf"/>
</dbReference>
<keyword evidence="7" id="KW-0547">Nucleotide-binding</keyword>
<evidence type="ECO:0000256" key="2">
    <source>
        <dbReference type="ARBA" id="ARBA00004997"/>
    </source>
</evidence>
<protein>
    <recommendedName>
        <fullName evidence="4 13">Pyruvate kinase</fullName>
        <ecNumber evidence="4 13">2.7.1.40</ecNumber>
    </recommendedName>
</protein>
<dbReference type="InterPro" id="IPR001697">
    <property type="entry name" value="Pyr_Knase"/>
</dbReference>
<dbReference type="PRINTS" id="PR01050">
    <property type="entry name" value="PYRUVTKNASE"/>
</dbReference>
<evidence type="ECO:0000256" key="7">
    <source>
        <dbReference type="ARBA" id="ARBA00022741"/>
    </source>
</evidence>
<dbReference type="EMBL" id="JAIRBB010000001">
    <property type="protein sequence ID" value="MCG2429737.1"/>
    <property type="molecule type" value="Genomic_DNA"/>
</dbReference>
<comment type="pathway">
    <text evidence="2 14">Carbohydrate degradation; glycolysis; pyruvate from D-glyceraldehyde 3-phosphate: step 5/5.</text>
</comment>
<evidence type="ECO:0000256" key="3">
    <source>
        <dbReference type="ARBA" id="ARBA00008663"/>
    </source>
</evidence>
<keyword evidence="6" id="KW-0479">Metal-binding</keyword>